<sequence>MDVLDVHLIHLRVYENSGASEGRDVKVRYVQSPPLSSFEQVAFGVKRTNNSTASDPIINRRRISRLAPSGTICIEVCSL</sequence>
<name>A0A1D8NEM6_YARLL</name>
<protein>
    <submittedName>
        <fullName evidence="1">Uncharacterized protein</fullName>
    </submittedName>
</protein>
<proteinExistence type="predicted"/>
<dbReference type="GeneID" id="94583312"/>
<dbReference type="Proteomes" id="UP000182444">
    <property type="component" value="Chromosome 1D"/>
</dbReference>
<reference evidence="1 2" key="1">
    <citation type="journal article" date="2016" name="PLoS ONE">
        <title>Sequence Assembly of Yarrowia lipolytica Strain W29/CLIB89 Shows Transposable Element Diversity.</title>
        <authorList>
            <person name="Magnan C."/>
            <person name="Yu J."/>
            <person name="Chang I."/>
            <person name="Jahn E."/>
            <person name="Kanomata Y."/>
            <person name="Wu J."/>
            <person name="Zeller M."/>
            <person name="Oakes M."/>
            <person name="Baldi P."/>
            <person name="Sandmeyer S."/>
        </authorList>
    </citation>
    <scope>NUCLEOTIDE SEQUENCE [LARGE SCALE GENOMIC DNA]</scope>
    <source>
        <strain evidence="2">CLIB89(W29)</strain>
    </source>
</reference>
<accession>A0A1D8NEM6</accession>
<dbReference type="AlphaFoldDB" id="A0A1D8NEM6"/>
<dbReference type="EMBL" id="CP017556">
    <property type="protein sequence ID" value="AOW04061.1"/>
    <property type="molecule type" value="Genomic_DNA"/>
</dbReference>
<evidence type="ECO:0000313" key="2">
    <source>
        <dbReference type="Proteomes" id="UP000182444"/>
    </source>
</evidence>
<organism evidence="1 2">
    <name type="scientific">Yarrowia lipolytica</name>
    <name type="common">Candida lipolytica</name>
    <dbReference type="NCBI Taxonomy" id="4952"/>
    <lineage>
        <taxon>Eukaryota</taxon>
        <taxon>Fungi</taxon>
        <taxon>Dikarya</taxon>
        <taxon>Ascomycota</taxon>
        <taxon>Saccharomycotina</taxon>
        <taxon>Dipodascomycetes</taxon>
        <taxon>Dipodascales</taxon>
        <taxon>Dipodascales incertae sedis</taxon>
        <taxon>Yarrowia</taxon>
    </lineage>
</organism>
<gene>
    <name evidence="1" type="ORF">YALI1_D17725g</name>
</gene>
<dbReference type="VEuPathDB" id="FungiDB:YALI1_D17725g"/>
<dbReference type="RefSeq" id="XP_068138804.1">
    <property type="nucleotide sequence ID" value="XM_068282703.1"/>
</dbReference>
<evidence type="ECO:0000313" key="1">
    <source>
        <dbReference type="EMBL" id="AOW04061.1"/>
    </source>
</evidence>